<dbReference type="Proteomes" id="UP000183076">
    <property type="component" value="Unassembled WGS sequence"/>
</dbReference>
<evidence type="ECO:0000313" key="2">
    <source>
        <dbReference type="Proteomes" id="UP000183076"/>
    </source>
</evidence>
<proteinExistence type="predicted"/>
<gene>
    <name evidence="1" type="ORF">SAMN04488041_1127</name>
</gene>
<accession>A0A1H3DR81</accession>
<dbReference type="GeneID" id="94022282"/>
<dbReference type="EMBL" id="FNNB01000012">
    <property type="protein sequence ID" value="SDX68871.1"/>
    <property type="molecule type" value="Genomic_DNA"/>
</dbReference>
<organism evidence="1 2">
    <name type="scientific">Sulfitobacter pontiacus</name>
    <dbReference type="NCBI Taxonomy" id="60137"/>
    <lineage>
        <taxon>Bacteria</taxon>
        <taxon>Pseudomonadati</taxon>
        <taxon>Pseudomonadota</taxon>
        <taxon>Alphaproteobacteria</taxon>
        <taxon>Rhodobacterales</taxon>
        <taxon>Roseobacteraceae</taxon>
        <taxon>Sulfitobacter</taxon>
    </lineage>
</organism>
<dbReference type="RefSeq" id="WP_139283868.1">
    <property type="nucleotide sequence ID" value="NZ_CP160849.1"/>
</dbReference>
<name>A0A1H3DR81_9RHOB</name>
<reference evidence="2" key="1">
    <citation type="submission" date="2016-10" db="EMBL/GenBank/DDBJ databases">
        <authorList>
            <person name="Varghese N."/>
            <person name="Submissions S."/>
        </authorList>
    </citation>
    <scope>NUCLEOTIDE SEQUENCE [LARGE SCALE GENOMIC DNA]</scope>
    <source>
        <strain evidence="2">DSM 10014</strain>
    </source>
</reference>
<evidence type="ECO:0000313" key="1">
    <source>
        <dbReference type="EMBL" id="SDX68871.1"/>
    </source>
</evidence>
<protein>
    <submittedName>
        <fullName evidence="1">Uncharacterized protein</fullName>
    </submittedName>
</protein>
<dbReference type="AlphaFoldDB" id="A0A1H3DR81"/>
<sequence length="155" mass="16906">MADPPILTPDDHACIGAVVVAYGYLEHELIRAAISVSGGPKDISDKDNEKIENVLEDGSALKARLQVFCGLAKKHKALDRKQIADIYKNMELGIKYRNMVCHGLWQRLSTGQLRVQFYGKGCVSAGSPEVGLFSQNDLNGIAKVSFDCAKELGEL</sequence>